<dbReference type="Gene3D" id="1.10.10.10">
    <property type="entry name" value="Winged helix-like DNA-binding domain superfamily/Winged helix DNA-binding domain"/>
    <property type="match status" value="1"/>
</dbReference>
<dbReference type="AlphaFoldDB" id="A0A4R2RVG5"/>
<dbReference type="PANTHER" id="PTHR42756:SF1">
    <property type="entry name" value="TRANSCRIPTIONAL REPRESSOR OF EMRAB OPERON"/>
    <property type="match status" value="1"/>
</dbReference>
<evidence type="ECO:0000313" key="5">
    <source>
        <dbReference type="EMBL" id="TCP63931.1"/>
    </source>
</evidence>
<dbReference type="Pfam" id="PF01047">
    <property type="entry name" value="MarR"/>
    <property type="match status" value="1"/>
</dbReference>
<dbReference type="InterPro" id="IPR036388">
    <property type="entry name" value="WH-like_DNA-bd_sf"/>
</dbReference>
<evidence type="ECO:0000256" key="1">
    <source>
        <dbReference type="ARBA" id="ARBA00023015"/>
    </source>
</evidence>
<keyword evidence="3" id="KW-0804">Transcription</keyword>
<dbReference type="GO" id="GO:0003677">
    <property type="term" value="F:DNA binding"/>
    <property type="evidence" value="ECO:0007669"/>
    <property type="project" value="UniProtKB-KW"/>
</dbReference>
<dbReference type="InterPro" id="IPR036390">
    <property type="entry name" value="WH_DNA-bd_sf"/>
</dbReference>
<reference evidence="5 6" key="1">
    <citation type="submission" date="2019-03" db="EMBL/GenBank/DDBJ databases">
        <title>Genomic Encyclopedia of Type Strains, Phase IV (KMG-IV): sequencing the most valuable type-strain genomes for metagenomic binning, comparative biology and taxonomic classification.</title>
        <authorList>
            <person name="Goeker M."/>
        </authorList>
    </citation>
    <scope>NUCLEOTIDE SEQUENCE [LARGE SCALE GENOMIC DNA]</scope>
    <source>
        <strain evidence="5 6">DSM 46831</strain>
    </source>
</reference>
<keyword evidence="2" id="KW-0238">DNA-binding</keyword>
<organism evidence="5 6">
    <name type="scientific">Baia soyae</name>
    <dbReference type="NCBI Taxonomy" id="1544746"/>
    <lineage>
        <taxon>Bacteria</taxon>
        <taxon>Bacillati</taxon>
        <taxon>Bacillota</taxon>
        <taxon>Bacilli</taxon>
        <taxon>Bacillales</taxon>
        <taxon>Thermoactinomycetaceae</taxon>
        <taxon>Baia</taxon>
    </lineage>
</organism>
<comment type="caution">
    <text evidence="5">The sequence shown here is derived from an EMBL/GenBank/DDBJ whole genome shotgun (WGS) entry which is preliminary data.</text>
</comment>
<sequence length="158" mass="18477">MNKEAMKSQNVVEQINQIIESIWTLLEREERELNKFKLNHQQHVLLTLIIREPSSSPSQLAKKMGITKSAVSQQLSRLEREGFTIKKQHTDDKRLFSIELGENGLMYKKELDSFYQQMFDKYYSKLSYEELSNILASVQKLQGVMRQESTQDNSETSV</sequence>
<dbReference type="EMBL" id="SLXV01000045">
    <property type="protein sequence ID" value="TCP63931.1"/>
    <property type="molecule type" value="Genomic_DNA"/>
</dbReference>
<dbReference type="PANTHER" id="PTHR42756">
    <property type="entry name" value="TRANSCRIPTIONAL REGULATOR, MARR"/>
    <property type="match status" value="1"/>
</dbReference>
<dbReference type="Proteomes" id="UP000294746">
    <property type="component" value="Unassembled WGS sequence"/>
</dbReference>
<dbReference type="SMART" id="SM00347">
    <property type="entry name" value="HTH_MARR"/>
    <property type="match status" value="1"/>
</dbReference>
<dbReference type="SUPFAM" id="SSF46785">
    <property type="entry name" value="Winged helix' DNA-binding domain"/>
    <property type="match status" value="1"/>
</dbReference>
<accession>A0A4R2RVG5</accession>
<evidence type="ECO:0000259" key="4">
    <source>
        <dbReference type="PROSITE" id="PS50995"/>
    </source>
</evidence>
<dbReference type="PRINTS" id="PR00598">
    <property type="entry name" value="HTHMARR"/>
</dbReference>
<proteinExistence type="predicted"/>
<dbReference type="InterPro" id="IPR000835">
    <property type="entry name" value="HTH_MarR-typ"/>
</dbReference>
<protein>
    <submittedName>
        <fullName evidence="5">MarR family transcriptional regulator</fullName>
    </submittedName>
</protein>
<dbReference type="CDD" id="cd00090">
    <property type="entry name" value="HTH_ARSR"/>
    <property type="match status" value="1"/>
</dbReference>
<evidence type="ECO:0000256" key="2">
    <source>
        <dbReference type="ARBA" id="ARBA00023125"/>
    </source>
</evidence>
<evidence type="ECO:0000256" key="3">
    <source>
        <dbReference type="ARBA" id="ARBA00023163"/>
    </source>
</evidence>
<dbReference type="PROSITE" id="PS50995">
    <property type="entry name" value="HTH_MARR_2"/>
    <property type="match status" value="1"/>
</dbReference>
<dbReference type="GO" id="GO:0003700">
    <property type="term" value="F:DNA-binding transcription factor activity"/>
    <property type="evidence" value="ECO:0007669"/>
    <property type="project" value="InterPro"/>
</dbReference>
<keyword evidence="6" id="KW-1185">Reference proteome</keyword>
<name>A0A4R2RVG5_9BACL</name>
<dbReference type="InterPro" id="IPR011991">
    <property type="entry name" value="ArsR-like_HTH"/>
</dbReference>
<evidence type="ECO:0000313" key="6">
    <source>
        <dbReference type="Proteomes" id="UP000294746"/>
    </source>
</evidence>
<keyword evidence="1" id="KW-0805">Transcription regulation</keyword>
<feature type="domain" description="HTH marR-type" evidence="4">
    <location>
        <begin position="8"/>
        <end position="143"/>
    </location>
</feature>
<gene>
    <name evidence="5" type="ORF">EDD57_1458</name>
</gene>